<protein>
    <recommendedName>
        <fullName evidence="3">Bacterial toxin RNase RnlA/LsoA DBD domain-containing protein</fullName>
    </recommendedName>
</protein>
<gene>
    <name evidence="1" type="ORF">A2960_04910</name>
</gene>
<evidence type="ECO:0000313" key="1">
    <source>
        <dbReference type="EMBL" id="OGG26285.1"/>
    </source>
</evidence>
<dbReference type="Gene3D" id="6.10.250.2650">
    <property type="match status" value="1"/>
</dbReference>
<evidence type="ECO:0000313" key="2">
    <source>
        <dbReference type="Proteomes" id="UP000176609"/>
    </source>
</evidence>
<comment type="caution">
    <text evidence="1">The sequence shown here is derived from an EMBL/GenBank/DDBJ whole genome shotgun (WGS) entry which is preliminary data.</text>
</comment>
<dbReference type="AlphaFoldDB" id="A0A1F6ANM3"/>
<accession>A0A1F6ANM3</accession>
<evidence type="ECO:0008006" key="3">
    <source>
        <dbReference type="Google" id="ProtNLM"/>
    </source>
</evidence>
<name>A0A1F6ANM3_9BACT</name>
<sequence>MINIDQNSYFWQYLSDGQKGLVEEGLYLLKDLKEHPDAKITDHSYLVFPFAKAYEGFLKKLFLDLGYISQKEYEGEHFRIGKALNPHLERRLRKWSIYDKISQNYGSKNLAENLWQVWKEGRNLVFHYFPHNFRALTLVEAERIVDEIISIMQEAVSLCKLK</sequence>
<dbReference type="EMBL" id="MFJR01000012">
    <property type="protein sequence ID" value="OGG26285.1"/>
    <property type="molecule type" value="Genomic_DNA"/>
</dbReference>
<proteinExistence type="predicted"/>
<dbReference type="Proteomes" id="UP000176609">
    <property type="component" value="Unassembled WGS sequence"/>
</dbReference>
<organism evidence="1 2">
    <name type="scientific">Candidatus Gottesmanbacteria bacterium RIFCSPLOWO2_01_FULL_39_12b</name>
    <dbReference type="NCBI Taxonomy" id="1798388"/>
    <lineage>
        <taxon>Bacteria</taxon>
        <taxon>Candidatus Gottesmaniibacteriota</taxon>
    </lineage>
</organism>
<reference evidence="1 2" key="1">
    <citation type="journal article" date="2016" name="Nat. Commun.">
        <title>Thousands of microbial genomes shed light on interconnected biogeochemical processes in an aquifer system.</title>
        <authorList>
            <person name="Anantharaman K."/>
            <person name="Brown C.T."/>
            <person name="Hug L.A."/>
            <person name="Sharon I."/>
            <person name="Castelle C.J."/>
            <person name="Probst A.J."/>
            <person name="Thomas B.C."/>
            <person name="Singh A."/>
            <person name="Wilkins M.J."/>
            <person name="Karaoz U."/>
            <person name="Brodie E.L."/>
            <person name="Williams K.H."/>
            <person name="Hubbard S.S."/>
            <person name="Banfield J.F."/>
        </authorList>
    </citation>
    <scope>NUCLEOTIDE SEQUENCE [LARGE SCALE GENOMIC DNA]</scope>
</reference>